<dbReference type="GO" id="GO:0016787">
    <property type="term" value="F:hydrolase activity"/>
    <property type="evidence" value="ECO:0007669"/>
    <property type="project" value="UniProtKB-KW"/>
</dbReference>
<accession>A0A9X3CGR0</accession>
<proteinExistence type="inferred from homology"/>
<comment type="similarity">
    <text evidence="1">Belongs to the peptidase C59 family.</text>
</comment>
<organism evidence="5 6">
    <name type="scientific">Vibrio paucivorans</name>
    <dbReference type="NCBI Taxonomy" id="2829489"/>
    <lineage>
        <taxon>Bacteria</taxon>
        <taxon>Pseudomonadati</taxon>
        <taxon>Pseudomonadota</taxon>
        <taxon>Gammaproteobacteria</taxon>
        <taxon>Vibrionales</taxon>
        <taxon>Vibrionaceae</taxon>
        <taxon>Vibrio</taxon>
    </lineage>
</organism>
<dbReference type="InterPro" id="IPR029132">
    <property type="entry name" value="CBAH/NAAA_C"/>
</dbReference>
<evidence type="ECO:0000256" key="3">
    <source>
        <dbReference type="SAM" id="SignalP"/>
    </source>
</evidence>
<protein>
    <submittedName>
        <fullName evidence="5">Linear amide C-N hydrolase</fullName>
    </submittedName>
</protein>
<dbReference type="RefSeq" id="WP_252033282.1">
    <property type="nucleotide sequence ID" value="NZ_JAKRRX010000122.1"/>
</dbReference>
<dbReference type="PANTHER" id="PTHR35527">
    <property type="entry name" value="CHOLOYLGLYCINE HYDROLASE"/>
    <property type="match status" value="1"/>
</dbReference>
<dbReference type="InterPro" id="IPR052193">
    <property type="entry name" value="Peptidase_C59"/>
</dbReference>
<feature type="chain" id="PRO_5040850757" evidence="3">
    <location>
        <begin position="23"/>
        <end position="331"/>
    </location>
</feature>
<dbReference type="EMBL" id="JAKRRX010000122">
    <property type="protein sequence ID" value="MCW8335554.1"/>
    <property type="molecule type" value="Genomic_DNA"/>
</dbReference>
<keyword evidence="3" id="KW-0732">Signal</keyword>
<dbReference type="PANTHER" id="PTHR35527:SF2">
    <property type="entry name" value="HYDROLASE"/>
    <property type="match status" value="1"/>
</dbReference>
<evidence type="ECO:0000313" key="6">
    <source>
        <dbReference type="Proteomes" id="UP001155586"/>
    </source>
</evidence>
<reference evidence="5" key="1">
    <citation type="submission" date="2022-02" db="EMBL/GenBank/DDBJ databases">
        <title>Vibrio sp. nov., a new bacterium isolated from Bohai sea, China.</title>
        <authorList>
            <person name="Yuan Y."/>
        </authorList>
    </citation>
    <scope>NUCLEOTIDE SEQUENCE</scope>
    <source>
        <strain evidence="5">DBSS07</strain>
    </source>
</reference>
<evidence type="ECO:0000256" key="1">
    <source>
        <dbReference type="ARBA" id="ARBA00006625"/>
    </source>
</evidence>
<dbReference type="AlphaFoldDB" id="A0A9X3CGR0"/>
<feature type="domain" description="Choloylglycine hydrolase/NAAA C-terminal" evidence="4">
    <location>
        <begin position="23"/>
        <end position="261"/>
    </location>
</feature>
<keyword evidence="2 5" id="KW-0378">Hydrolase</keyword>
<comment type="caution">
    <text evidence="5">The sequence shown here is derived from an EMBL/GenBank/DDBJ whole genome shotgun (WGS) entry which is preliminary data.</text>
</comment>
<evidence type="ECO:0000313" key="5">
    <source>
        <dbReference type="EMBL" id="MCW8335554.1"/>
    </source>
</evidence>
<dbReference type="Pfam" id="PF02275">
    <property type="entry name" value="CBAH"/>
    <property type="match status" value="1"/>
</dbReference>
<dbReference type="Proteomes" id="UP001155586">
    <property type="component" value="Unassembled WGS sequence"/>
</dbReference>
<feature type="signal peptide" evidence="3">
    <location>
        <begin position="1"/>
        <end position="22"/>
    </location>
</feature>
<dbReference type="InterPro" id="IPR029055">
    <property type="entry name" value="Ntn_hydrolases_N"/>
</dbReference>
<keyword evidence="6" id="KW-1185">Reference proteome</keyword>
<gene>
    <name evidence="5" type="ORF">MD483_17225</name>
</gene>
<dbReference type="SUPFAM" id="SSF56235">
    <property type="entry name" value="N-terminal nucleophile aminohydrolases (Ntn hydrolases)"/>
    <property type="match status" value="1"/>
</dbReference>
<evidence type="ECO:0000256" key="2">
    <source>
        <dbReference type="ARBA" id="ARBA00022801"/>
    </source>
</evidence>
<sequence>MKFRFATIALLVGLSSASIANACTSVAWNTEKGTFTSRTNDWVEATNPTLGGIQQGDMRSLQGNGVGDFYQVKYDIVAVLAYGELVHDGVNSEGLQVNTLFYNPMHMPTASNPSAITQFVFGEYLLANYATVDEAVKAIPTLNVGSLALEGMPMEIKLHWSITDKSGDRAVIEFDEDGINIYRGEEAMVMTNDPSMQVHIENQKNHQPNWENADRETDIGSNGNANAKSRFLHASYFQSKLTEPTSIQNGLMKLASVPYRVPTDAPYKDFGFGMSGYATEWTLTQSLETGDSVFEYNFKENWNTVKFNVYELMGKEFRVALATSQISQLAI</sequence>
<name>A0A9X3CGR0_9VIBR</name>
<dbReference type="Gene3D" id="3.60.60.10">
    <property type="entry name" value="Penicillin V Acylase, Chain A"/>
    <property type="match status" value="1"/>
</dbReference>
<evidence type="ECO:0000259" key="4">
    <source>
        <dbReference type="Pfam" id="PF02275"/>
    </source>
</evidence>